<keyword evidence="7 12" id="KW-0132">Cell division</keyword>
<dbReference type="RefSeq" id="WP_108602638.1">
    <property type="nucleotide sequence ID" value="NZ_CP026604.1"/>
</dbReference>
<comment type="similarity">
    <text evidence="2 12">Belongs to the ABC-4 integral membrane protein family. FtsX subfamily.</text>
</comment>
<dbReference type="InterPro" id="IPR003838">
    <property type="entry name" value="ABC3_permease_C"/>
</dbReference>
<dbReference type="OrthoDB" id="9813411at2"/>
<dbReference type="NCBIfam" id="TIGR00439">
    <property type="entry name" value="FtsX_Gneg"/>
    <property type="match status" value="1"/>
</dbReference>
<evidence type="ECO:0000256" key="12">
    <source>
        <dbReference type="PIRNR" id="PIRNR003097"/>
    </source>
</evidence>
<dbReference type="InterPro" id="IPR047590">
    <property type="entry name" value="FtsX_proteobact-type"/>
</dbReference>
<evidence type="ECO:0000256" key="3">
    <source>
        <dbReference type="ARBA" id="ARBA00011160"/>
    </source>
</evidence>
<keyword evidence="5 12" id="KW-1003">Cell membrane</keyword>
<evidence type="ECO:0000259" key="15">
    <source>
        <dbReference type="Pfam" id="PF18075"/>
    </source>
</evidence>
<evidence type="ECO:0000256" key="5">
    <source>
        <dbReference type="ARBA" id="ARBA00022475"/>
    </source>
</evidence>
<evidence type="ECO:0000259" key="14">
    <source>
        <dbReference type="Pfam" id="PF02687"/>
    </source>
</evidence>
<feature type="domain" description="FtsX extracellular" evidence="15">
    <location>
        <begin position="85"/>
        <end position="177"/>
    </location>
</feature>
<reference evidence="16 17" key="1">
    <citation type="submission" date="2018-01" db="EMBL/GenBank/DDBJ databases">
        <title>Genome sequence of a Cantenovulum-like bacteria.</title>
        <authorList>
            <person name="Tan W.R."/>
            <person name="Lau N.-S."/>
            <person name="Go F."/>
            <person name="Amirul A.-A.A."/>
        </authorList>
    </citation>
    <scope>NUCLEOTIDE SEQUENCE [LARGE SCALE GENOMIC DNA]</scope>
    <source>
        <strain evidence="16 17">CCB-QB4</strain>
    </source>
</reference>
<dbReference type="GO" id="GO:0032153">
    <property type="term" value="C:cell division site"/>
    <property type="evidence" value="ECO:0007669"/>
    <property type="project" value="TreeGrafter"/>
</dbReference>
<feature type="transmembrane region" description="Helical" evidence="13">
    <location>
        <begin position="252"/>
        <end position="277"/>
    </location>
</feature>
<dbReference type="PANTHER" id="PTHR47755">
    <property type="entry name" value="CELL DIVISION PROTEIN FTSX"/>
    <property type="match status" value="1"/>
</dbReference>
<organism evidence="16 17">
    <name type="scientific">Saccharobesus litoralis</name>
    <dbReference type="NCBI Taxonomy" id="2172099"/>
    <lineage>
        <taxon>Bacteria</taxon>
        <taxon>Pseudomonadati</taxon>
        <taxon>Pseudomonadota</taxon>
        <taxon>Gammaproteobacteria</taxon>
        <taxon>Alteromonadales</taxon>
        <taxon>Alteromonadaceae</taxon>
        <taxon>Saccharobesus</taxon>
    </lineage>
</organism>
<dbReference type="InterPro" id="IPR004513">
    <property type="entry name" value="FtsX"/>
</dbReference>
<evidence type="ECO:0000256" key="9">
    <source>
        <dbReference type="ARBA" id="ARBA00022989"/>
    </source>
</evidence>
<comment type="subunit">
    <text evidence="3">Forms a membrane-associated complex with FtsE.</text>
</comment>
<feature type="domain" description="ABC3 transporter permease C-terminal" evidence="14">
    <location>
        <begin position="203"/>
        <end position="318"/>
    </location>
</feature>
<dbReference type="Gene3D" id="3.30.70.3040">
    <property type="match status" value="1"/>
</dbReference>
<evidence type="ECO:0000256" key="2">
    <source>
        <dbReference type="ARBA" id="ARBA00007379"/>
    </source>
</evidence>
<accession>A0A2S0VQT1</accession>
<evidence type="ECO:0000256" key="13">
    <source>
        <dbReference type="SAM" id="Phobius"/>
    </source>
</evidence>
<sequence length="329" mass="36647">MSFLFKERQQSGAQSQRVSLYQRFVGAIVGFIRQWLASLGEIWRDPIPSILTIAVLGVSLTLPATLYVVVKNAESVESNWESASEISLFFHKHVSKPQLEKTVKQIELMAQVESVEFISSQKALAEFEQLSGFGDALQYLGENPLPDVLIVIPQAEYASPGLAGELKQELEALPEVDFGKLDIEWLRRLEAVVGLINDALTSLALLLVVSVVLIVGNTIRLSIINQREQIEVLKLVGATDAFIHRPFLFTGIWYGFFGGVIAWIAIELMLLWISVAIERLAQLYQADFALQGLSAGDMMHLLLISMSLGLFGSWWVVHRQIKLIEPQAT</sequence>
<name>A0A2S0VQT1_9ALTE</name>
<comment type="subcellular location">
    <subcellularLocation>
        <location evidence="1">Cell inner membrane</location>
        <topology evidence="1">Multi-pass membrane protein</topology>
    </subcellularLocation>
</comment>
<dbReference type="PANTHER" id="PTHR47755:SF1">
    <property type="entry name" value="CELL DIVISION PROTEIN FTSX"/>
    <property type="match status" value="1"/>
</dbReference>
<dbReference type="Proteomes" id="UP000244441">
    <property type="component" value="Chromosome"/>
</dbReference>
<dbReference type="KEGG" id="cate:C2869_09090"/>
<evidence type="ECO:0000256" key="1">
    <source>
        <dbReference type="ARBA" id="ARBA00004429"/>
    </source>
</evidence>
<dbReference type="Pfam" id="PF18075">
    <property type="entry name" value="FtsX_ECD"/>
    <property type="match status" value="1"/>
</dbReference>
<evidence type="ECO:0000256" key="7">
    <source>
        <dbReference type="ARBA" id="ARBA00022618"/>
    </source>
</evidence>
<dbReference type="Pfam" id="PF02687">
    <property type="entry name" value="FtsX"/>
    <property type="match status" value="1"/>
</dbReference>
<protein>
    <recommendedName>
        <fullName evidence="4 12">Cell division protein FtsX</fullName>
    </recommendedName>
</protein>
<feature type="transmembrane region" description="Helical" evidence="13">
    <location>
        <begin position="298"/>
        <end position="317"/>
    </location>
</feature>
<keyword evidence="11 12" id="KW-0131">Cell cycle</keyword>
<keyword evidence="9 13" id="KW-1133">Transmembrane helix</keyword>
<evidence type="ECO:0000256" key="11">
    <source>
        <dbReference type="ARBA" id="ARBA00023306"/>
    </source>
</evidence>
<comment type="function">
    <text evidence="12">Part of the ABC transporter FtsEX involved in cellular division.</text>
</comment>
<dbReference type="InterPro" id="IPR040690">
    <property type="entry name" value="FtsX_ECD"/>
</dbReference>
<dbReference type="EMBL" id="CP026604">
    <property type="protein sequence ID" value="AWB66575.1"/>
    <property type="molecule type" value="Genomic_DNA"/>
</dbReference>
<evidence type="ECO:0000256" key="6">
    <source>
        <dbReference type="ARBA" id="ARBA00022519"/>
    </source>
</evidence>
<dbReference type="GO" id="GO:0005886">
    <property type="term" value="C:plasma membrane"/>
    <property type="evidence" value="ECO:0007669"/>
    <property type="project" value="UniProtKB-SubCell"/>
</dbReference>
<keyword evidence="17" id="KW-1185">Reference proteome</keyword>
<evidence type="ECO:0000313" key="17">
    <source>
        <dbReference type="Proteomes" id="UP000244441"/>
    </source>
</evidence>
<evidence type="ECO:0000256" key="10">
    <source>
        <dbReference type="ARBA" id="ARBA00023136"/>
    </source>
</evidence>
<keyword evidence="8 13" id="KW-0812">Transmembrane</keyword>
<keyword evidence="6 12" id="KW-0997">Cell inner membrane</keyword>
<evidence type="ECO:0000256" key="8">
    <source>
        <dbReference type="ARBA" id="ARBA00022692"/>
    </source>
</evidence>
<evidence type="ECO:0000313" key="16">
    <source>
        <dbReference type="EMBL" id="AWB66575.1"/>
    </source>
</evidence>
<evidence type="ECO:0000256" key="4">
    <source>
        <dbReference type="ARBA" id="ARBA00021907"/>
    </source>
</evidence>
<feature type="transmembrane region" description="Helical" evidence="13">
    <location>
        <begin position="195"/>
        <end position="215"/>
    </location>
</feature>
<keyword evidence="10 12" id="KW-0472">Membrane</keyword>
<dbReference type="GO" id="GO:0051301">
    <property type="term" value="P:cell division"/>
    <property type="evidence" value="ECO:0007669"/>
    <property type="project" value="UniProtKB-KW"/>
</dbReference>
<proteinExistence type="inferred from homology"/>
<dbReference type="PIRSF" id="PIRSF003097">
    <property type="entry name" value="FtsX"/>
    <property type="match status" value="1"/>
</dbReference>
<gene>
    <name evidence="16" type="ORF">C2869_09090</name>
</gene>
<dbReference type="AlphaFoldDB" id="A0A2S0VQT1"/>